<reference evidence="2 3" key="1">
    <citation type="submission" date="2024-08" db="EMBL/GenBank/DDBJ databases">
        <title>Insights into the chromosomal genome structure of Flemingia macrophylla.</title>
        <authorList>
            <person name="Ding Y."/>
            <person name="Zhao Y."/>
            <person name="Bi W."/>
            <person name="Wu M."/>
            <person name="Zhao G."/>
            <person name="Gong Y."/>
            <person name="Li W."/>
            <person name="Zhang P."/>
        </authorList>
    </citation>
    <scope>NUCLEOTIDE SEQUENCE [LARGE SCALE GENOMIC DNA]</scope>
    <source>
        <strain evidence="2">DYQJB</strain>
        <tissue evidence="2">Leaf</tissue>
    </source>
</reference>
<feature type="compositionally biased region" description="Basic and acidic residues" evidence="1">
    <location>
        <begin position="94"/>
        <end position="111"/>
    </location>
</feature>
<feature type="region of interest" description="Disordered" evidence="1">
    <location>
        <begin position="75"/>
        <end position="151"/>
    </location>
</feature>
<feature type="compositionally biased region" description="Pro residues" evidence="1">
    <location>
        <begin position="75"/>
        <end position="87"/>
    </location>
</feature>
<proteinExistence type="predicted"/>
<comment type="caution">
    <text evidence="2">The sequence shown here is derived from an EMBL/GenBank/DDBJ whole genome shotgun (WGS) entry which is preliminary data.</text>
</comment>
<dbReference type="AlphaFoldDB" id="A0ABD1MPF4"/>
<dbReference type="Proteomes" id="UP001603857">
    <property type="component" value="Unassembled WGS sequence"/>
</dbReference>
<evidence type="ECO:0000313" key="3">
    <source>
        <dbReference type="Proteomes" id="UP001603857"/>
    </source>
</evidence>
<evidence type="ECO:0000256" key="1">
    <source>
        <dbReference type="SAM" id="MobiDB-lite"/>
    </source>
</evidence>
<gene>
    <name evidence="2" type="ORF">Fmac_011992</name>
</gene>
<keyword evidence="3" id="KW-1185">Reference proteome</keyword>
<dbReference type="EMBL" id="JBGMDY010000004">
    <property type="protein sequence ID" value="KAL2337546.1"/>
    <property type="molecule type" value="Genomic_DNA"/>
</dbReference>
<accession>A0ABD1MPF4</accession>
<sequence>MILTFFKGVEIKIWTFHINLLYKSQNGHIGILYADSGRKWLGVLCGIGWYWKWLQCMACTWLQCLVHRAARKIPPPRAARKCPPPPRNVQSDGPPRDMRREDALHPRDKQRPPPGPAACSRRIPRAHAARDNPLPGLRATKKNHPGDAAKS</sequence>
<name>A0ABD1MPF4_9FABA</name>
<evidence type="ECO:0000313" key="2">
    <source>
        <dbReference type="EMBL" id="KAL2337546.1"/>
    </source>
</evidence>
<organism evidence="2 3">
    <name type="scientific">Flemingia macrophylla</name>
    <dbReference type="NCBI Taxonomy" id="520843"/>
    <lineage>
        <taxon>Eukaryota</taxon>
        <taxon>Viridiplantae</taxon>
        <taxon>Streptophyta</taxon>
        <taxon>Embryophyta</taxon>
        <taxon>Tracheophyta</taxon>
        <taxon>Spermatophyta</taxon>
        <taxon>Magnoliopsida</taxon>
        <taxon>eudicotyledons</taxon>
        <taxon>Gunneridae</taxon>
        <taxon>Pentapetalae</taxon>
        <taxon>rosids</taxon>
        <taxon>fabids</taxon>
        <taxon>Fabales</taxon>
        <taxon>Fabaceae</taxon>
        <taxon>Papilionoideae</taxon>
        <taxon>50 kb inversion clade</taxon>
        <taxon>NPAAA clade</taxon>
        <taxon>indigoferoid/millettioid clade</taxon>
        <taxon>Phaseoleae</taxon>
        <taxon>Flemingia</taxon>
    </lineage>
</organism>
<protein>
    <submittedName>
        <fullName evidence="2">Uncharacterized protein</fullName>
    </submittedName>
</protein>